<dbReference type="EMBL" id="CP009961">
    <property type="protein sequence ID" value="AKG38502.1"/>
    <property type="molecule type" value="Genomic_DNA"/>
</dbReference>
<dbReference type="RefSeq" id="WP_052883913.1">
    <property type="nucleotide sequence ID" value="NZ_CP009961.1"/>
</dbReference>
<evidence type="ECO:0008006" key="3">
    <source>
        <dbReference type="Google" id="ProtNLM"/>
    </source>
</evidence>
<dbReference type="Proteomes" id="UP000067434">
    <property type="component" value="Chromosome"/>
</dbReference>
<dbReference type="KEGG" id="thf:MA03_03305"/>
<dbReference type="PATRIC" id="fig|1550241.5.peg.700"/>
<keyword evidence="2" id="KW-1185">Reference proteome</keyword>
<dbReference type="HOGENOM" id="CLU_830603_0_0_2"/>
<sequence>MPLRVDEDRVLYSILKARSLRELGRLSGVSHSTAKRIIEGFTRKGGLLPVFDDEYFGLARVVYVSQAKRLPSYLPYGSMLVERLESHRGGYVVVVGYIPRDLVSKYLEDLKGKLGEGEVYYGREVAYWVPVEALRHLLPSRLIQLPELVEEILPRFEKPKPLRMPDQIDLELLTGKLIYGPFVRAWEIMKRLESMLGHPIPSYQTISYHYRLHLAPGWLYTTFYEVKDASKAPRVTLMFKGREASKVAKALALLPVSGTSYIDGRRAIYMGQLDPAYLPEIYSLFHAYRVELLEGLFFVKEHFKLEQPLLWRFLNENNSGWVWVEERVRIPSHG</sequence>
<evidence type="ECO:0000313" key="1">
    <source>
        <dbReference type="EMBL" id="AKG38502.1"/>
    </source>
</evidence>
<reference evidence="1 2" key="1">
    <citation type="journal article" date="2015" name="Stand. Genomic Sci.">
        <title>Complete genome sequence of and proposal of Thermofilum uzonense sp. nov. a novel hyperthermophilic crenarchaeon and emended description of the genus Thermofilum.</title>
        <authorList>
            <person name="Toshchakov S.V."/>
            <person name="Korzhenkov A.A."/>
            <person name="Samarov N.I."/>
            <person name="Mazunin I.O."/>
            <person name="Mozhey O.I."/>
            <person name="Shmyr I.S."/>
            <person name="Derbikova K.S."/>
            <person name="Taranov E.A."/>
            <person name="Dominova I.N."/>
            <person name="Bonch-Osmolovskaya E.A."/>
            <person name="Patrushev M.V."/>
            <person name="Podosokorskaya O.A."/>
            <person name="Kublanov I.V."/>
        </authorList>
    </citation>
    <scope>NUCLEOTIDE SEQUENCE [LARGE SCALE GENOMIC DNA]</scope>
    <source>
        <strain evidence="1 2">1807-2</strain>
    </source>
</reference>
<dbReference type="AlphaFoldDB" id="A0A0F7FH26"/>
<evidence type="ECO:0000313" key="2">
    <source>
        <dbReference type="Proteomes" id="UP000067434"/>
    </source>
</evidence>
<name>A0A0F7FH26_9CREN</name>
<organism evidence="1 2">
    <name type="scientific">Infirmifilum uzonense</name>
    <dbReference type="NCBI Taxonomy" id="1550241"/>
    <lineage>
        <taxon>Archaea</taxon>
        <taxon>Thermoproteota</taxon>
        <taxon>Thermoprotei</taxon>
        <taxon>Thermofilales</taxon>
        <taxon>Thermofilaceae</taxon>
        <taxon>Infirmifilum</taxon>
    </lineage>
</organism>
<proteinExistence type="predicted"/>
<protein>
    <recommendedName>
        <fullName evidence="3">Lrp/AsnC family transcriptional regulator</fullName>
    </recommendedName>
</protein>
<dbReference type="GeneID" id="25401226"/>
<accession>A0A0F7FH26</accession>
<gene>
    <name evidence="1" type="ORF">MA03_03305</name>
</gene>